<dbReference type="GO" id="GO:0016301">
    <property type="term" value="F:kinase activity"/>
    <property type="evidence" value="ECO:0007669"/>
    <property type="project" value="UniProtKB-KW"/>
</dbReference>
<evidence type="ECO:0000313" key="5">
    <source>
        <dbReference type="EMBL" id="CAB4576691.1"/>
    </source>
</evidence>
<evidence type="ECO:0000256" key="3">
    <source>
        <dbReference type="ARBA" id="ARBA00022777"/>
    </source>
</evidence>
<sequence length="354" mass="38330">MKFKSVDQTKFDLVSLGEVMLRLDPGEGRIRTAREFKVWEGGGEYNVARGLRKCFEMRTAIVTSLVDNEIGRLVEDLILTGGVSTEFIQWVEFDQVGRSARNGLNFTERGFGLRGGVGVSDRGHTAVSQLKPGMIDWQHLFGNLGVRVFHTGGIFARLSDSTPAVILEAMHAAKETGTLISYDFNYRPSLWAGLGGKAKAQEISKQIAPLVDIMIGGVDDFSQSLGIEIADPTFENMVPAVVAQYPNLQLVATTKRDLKSASQNSYSAIAWRKDDGFVTSSLNLEVEVLDRVGAGDSFVSALIYCLLKEMPLQTALDYGVAHGALTMTTPGDNSMATLADVQAVITGGSAAIKR</sequence>
<dbReference type="InterPro" id="IPR029056">
    <property type="entry name" value="Ribokinase-like"/>
</dbReference>
<evidence type="ECO:0000256" key="1">
    <source>
        <dbReference type="ARBA" id="ARBA00010688"/>
    </source>
</evidence>
<evidence type="ECO:0000256" key="2">
    <source>
        <dbReference type="ARBA" id="ARBA00022679"/>
    </source>
</evidence>
<reference evidence="5" key="1">
    <citation type="submission" date="2020-05" db="EMBL/GenBank/DDBJ databases">
        <authorList>
            <person name="Chiriac C."/>
            <person name="Salcher M."/>
            <person name="Ghai R."/>
            <person name="Kavagutti S V."/>
        </authorList>
    </citation>
    <scope>NUCLEOTIDE SEQUENCE</scope>
</reference>
<keyword evidence="3" id="KW-0418">Kinase</keyword>
<dbReference type="CDD" id="cd01166">
    <property type="entry name" value="KdgK"/>
    <property type="match status" value="1"/>
</dbReference>
<comment type="similarity">
    <text evidence="1">Belongs to the carbohydrate kinase PfkB family.</text>
</comment>
<dbReference type="EMBL" id="CAEZTT010000059">
    <property type="protein sequence ID" value="CAB4576691.1"/>
    <property type="molecule type" value="Genomic_DNA"/>
</dbReference>
<protein>
    <submittedName>
        <fullName evidence="5">Unannotated protein</fullName>
    </submittedName>
</protein>
<dbReference type="AlphaFoldDB" id="A0A6J6EJG0"/>
<dbReference type="Pfam" id="PF00294">
    <property type="entry name" value="PfkB"/>
    <property type="match status" value="1"/>
</dbReference>
<dbReference type="SUPFAM" id="SSF53613">
    <property type="entry name" value="Ribokinase-like"/>
    <property type="match status" value="1"/>
</dbReference>
<gene>
    <name evidence="5" type="ORF">UFOPK1726_00614</name>
</gene>
<keyword evidence="2" id="KW-0808">Transferase</keyword>
<dbReference type="InterPro" id="IPR052700">
    <property type="entry name" value="Carb_kinase_PfkB-like"/>
</dbReference>
<feature type="domain" description="Carbohydrate kinase PfkB" evidence="4">
    <location>
        <begin position="12"/>
        <end position="334"/>
    </location>
</feature>
<accession>A0A6J6EJG0</accession>
<dbReference type="Gene3D" id="3.40.1190.20">
    <property type="match status" value="1"/>
</dbReference>
<proteinExistence type="inferred from homology"/>
<evidence type="ECO:0000259" key="4">
    <source>
        <dbReference type="Pfam" id="PF00294"/>
    </source>
</evidence>
<name>A0A6J6EJG0_9ZZZZ</name>
<dbReference type="PANTHER" id="PTHR43320">
    <property type="entry name" value="SUGAR KINASE"/>
    <property type="match status" value="1"/>
</dbReference>
<dbReference type="PANTHER" id="PTHR43320:SF2">
    <property type="entry name" value="2-DEHYDRO-3-DEOXYGLUCONOKINASE_2-DEHYDRO-3-DEOXYGALACTONOKINASE"/>
    <property type="match status" value="1"/>
</dbReference>
<dbReference type="InterPro" id="IPR011611">
    <property type="entry name" value="PfkB_dom"/>
</dbReference>
<organism evidence="5">
    <name type="scientific">freshwater metagenome</name>
    <dbReference type="NCBI Taxonomy" id="449393"/>
    <lineage>
        <taxon>unclassified sequences</taxon>
        <taxon>metagenomes</taxon>
        <taxon>ecological metagenomes</taxon>
    </lineage>
</organism>